<proteinExistence type="predicted"/>
<comment type="caution">
    <text evidence="1">The sequence shown here is derived from an EMBL/GenBank/DDBJ whole genome shotgun (WGS) entry which is preliminary data.</text>
</comment>
<evidence type="ECO:0000313" key="2">
    <source>
        <dbReference type="Proteomes" id="UP000521943"/>
    </source>
</evidence>
<dbReference type="OrthoDB" id="3067340at2759"/>
<sequence>MYFLYNALNEPIPSDIQDLILHYLPLSSLLALSKLPKMRPVVQKHLRLRVINLLRCFTPSPDLCLRMMRQTGTVISGSSALSVVAPGVCSPHDLNLYCPKGSARSAMQHLLALPGVRRESFPARMFGAERTHFSKLDVNCGIRKMYRFFHEETNKTITLFESIDSSPLVPILFFHSSVLMNYVDAREVVSFYSSLT</sequence>
<protein>
    <submittedName>
        <fullName evidence="1">Uncharacterized protein</fullName>
    </submittedName>
</protein>
<name>A0A8H6HIT9_9AGAR</name>
<reference evidence="1 2" key="1">
    <citation type="submission" date="2020-07" db="EMBL/GenBank/DDBJ databases">
        <title>Comparative genomics of pyrophilous fungi reveals a link between fire events and developmental genes.</title>
        <authorList>
            <consortium name="DOE Joint Genome Institute"/>
            <person name="Steindorff A.S."/>
            <person name="Carver A."/>
            <person name="Calhoun S."/>
            <person name="Stillman K."/>
            <person name="Liu H."/>
            <person name="Lipzen A."/>
            <person name="Pangilinan J."/>
            <person name="Labutti K."/>
            <person name="Bruns T.D."/>
            <person name="Grigoriev I.V."/>
        </authorList>
    </citation>
    <scope>NUCLEOTIDE SEQUENCE [LARGE SCALE GENOMIC DNA]</scope>
    <source>
        <strain evidence="1 2">CBS 144469</strain>
    </source>
</reference>
<feature type="non-terminal residue" evidence="1">
    <location>
        <position position="1"/>
    </location>
</feature>
<dbReference type="AlphaFoldDB" id="A0A8H6HIT9"/>
<keyword evidence="2" id="KW-1185">Reference proteome</keyword>
<organism evidence="1 2">
    <name type="scientific">Ephemerocybe angulata</name>
    <dbReference type="NCBI Taxonomy" id="980116"/>
    <lineage>
        <taxon>Eukaryota</taxon>
        <taxon>Fungi</taxon>
        <taxon>Dikarya</taxon>
        <taxon>Basidiomycota</taxon>
        <taxon>Agaricomycotina</taxon>
        <taxon>Agaricomycetes</taxon>
        <taxon>Agaricomycetidae</taxon>
        <taxon>Agaricales</taxon>
        <taxon>Agaricineae</taxon>
        <taxon>Psathyrellaceae</taxon>
        <taxon>Ephemerocybe</taxon>
    </lineage>
</organism>
<evidence type="ECO:0000313" key="1">
    <source>
        <dbReference type="EMBL" id="KAF6747810.1"/>
    </source>
</evidence>
<dbReference type="EMBL" id="JACGCI010000077">
    <property type="protein sequence ID" value="KAF6747810.1"/>
    <property type="molecule type" value="Genomic_DNA"/>
</dbReference>
<dbReference type="Proteomes" id="UP000521943">
    <property type="component" value="Unassembled WGS sequence"/>
</dbReference>
<accession>A0A8H6HIT9</accession>
<gene>
    <name evidence="1" type="ORF">DFP72DRAFT_1147103</name>
</gene>